<proteinExistence type="inferred from homology"/>
<dbReference type="EMBL" id="QLLL01000002">
    <property type="protein sequence ID" value="RAJ08555.1"/>
    <property type="molecule type" value="Genomic_DNA"/>
</dbReference>
<dbReference type="InterPro" id="IPR023996">
    <property type="entry name" value="TonB-dep_OMP_SusC/RagA"/>
</dbReference>
<feature type="domain" description="TonB-dependent receptor plug" evidence="12">
    <location>
        <begin position="118"/>
        <end position="253"/>
    </location>
</feature>
<dbReference type="Gene3D" id="2.170.130.10">
    <property type="entry name" value="TonB-dependent receptor, plug domain"/>
    <property type="match status" value="1"/>
</dbReference>
<dbReference type="Pfam" id="PF13715">
    <property type="entry name" value="CarbopepD_reg_2"/>
    <property type="match status" value="1"/>
</dbReference>
<keyword evidence="3 8" id="KW-1134">Transmembrane beta strand</keyword>
<evidence type="ECO:0000256" key="9">
    <source>
        <dbReference type="RuleBase" id="RU003357"/>
    </source>
</evidence>
<dbReference type="Gene3D" id="2.40.170.20">
    <property type="entry name" value="TonB-dependent receptor, beta-barrel domain"/>
    <property type="match status" value="1"/>
</dbReference>
<keyword evidence="4 8" id="KW-0812">Transmembrane</keyword>
<dbReference type="Gene3D" id="2.60.40.1120">
    <property type="entry name" value="Carboxypeptidase-like, regulatory domain"/>
    <property type="match status" value="1"/>
</dbReference>
<evidence type="ECO:0000256" key="4">
    <source>
        <dbReference type="ARBA" id="ARBA00022692"/>
    </source>
</evidence>
<evidence type="ECO:0000256" key="3">
    <source>
        <dbReference type="ARBA" id="ARBA00022452"/>
    </source>
</evidence>
<evidence type="ECO:0000313" key="13">
    <source>
        <dbReference type="EMBL" id="RAJ08555.1"/>
    </source>
</evidence>
<dbReference type="Pfam" id="PF07715">
    <property type="entry name" value="Plug"/>
    <property type="match status" value="1"/>
</dbReference>
<dbReference type="NCBIfam" id="TIGR04056">
    <property type="entry name" value="OMP_RagA_SusC"/>
    <property type="match status" value="1"/>
</dbReference>
<dbReference type="Proteomes" id="UP000249547">
    <property type="component" value="Unassembled WGS sequence"/>
</dbReference>
<evidence type="ECO:0000256" key="2">
    <source>
        <dbReference type="ARBA" id="ARBA00022448"/>
    </source>
</evidence>
<dbReference type="Pfam" id="PF00593">
    <property type="entry name" value="TonB_dep_Rec_b-barrel"/>
    <property type="match status" value="1"/>
</dbReference>
<dbReference type="InterPro" id="IPR037066">
    <property type="entry name" value="Plug_dom_sf"/>
</dbReference>
<evidence type="ECO:0000256" key="6">
    <source>
        <dbReference type="ARBA" id="ARBA00023136"/>
    </source>
</evidence>
<keyword evidence="6 8" id="KW-0472">Membrane</keyword>
<dbReference type="GO" id="GO:0009279">
    <property type="term" value="C:cell outer membrane"/>
    <property type="evidence" value="ECO:0007669"/>
    <property type="project" value="UniProtKB-SubCell"/>
</dbReference>
<feature type="chain" id="PRO_5016444616" evidence="10">
    <location>
        <begin position="25"/>
        <end position="1056"/>
    </location>
</feature>
<dbReference type="RefSeq" id="WP_317048348.1">
    <property type="nucleotide sequence ID" value="NZ_QLLL01000002.1"/>
</dbReference>
<keyword evidence="10" id="KW-0732">Signal</keyword>
<feature type="domain" description="TonB-dependent receptor-like beta-barrel" evidence="11">
    <location>
        <begin position="479"/>
        <end position="868"/>
    </location>
</feature>
<evidence type="ECO:0000256" key="7">
    <source>
        <dbReference type="ARBA" id="ARBA00023237"/>
    </source>
</evidence>
<evidence type="ECO:0000256" key="8">
    <source>
        <dbReference type="PROSITE-ProRule" id="PRU01360"/>
    </source>
</evidence>
<dbReference type="InterPro" id="IPR012910">
    <property type="entry name" value="Plug_dom"/>
</dbReference>
<reference evidence="13 14" key="1">
    <citation type="submission" date="2018-06" db="EMBL/GenBank/DDBJ databases">
        <title>Genomic Encyclopedia of Archaeal and Bacterial Type Strains, Phase II (KMG-II): from individual species to whole genera.</title>
        <authorList>
            <person name="Goeker M."/>
        </authorList>
    </citation>
    <scope>NUCLEOTIDE SEQUENCE [LARGE SCALE GENOMIC DNA]</scope>
    <source>
        <strain evidence="13 14">DSM 23857</strain>
    </source>
</reference>
<dbReference type="SUPFAM" id="SSF49464">
    <property type="entry name" value="Carboxypeptidase regulatory domain-like"/>
    <property type="match status" value="1"/>
</dbReference>
<keyword evidence="5 9" id="KW-0798">TonB box</keyword>
<comment type="similarity">
    <text evidence="8 9">Belongs to the TonB-dependent receptor family.</text>
</comment>
<sequence>MKMKLFLGVILCSLCTCLHLHAFAQSKAITGSVHDDKGNALPGATVQVKDTKVATVTDVNGKFSLQVPNEGKILVFTFIGMQTLEQTIGQKSTFNVVLQTASRNLGDLVVIGYGQQRRQDVNGSVSTIKSSDIANIAQVSVDQMIQGKAAGVTVTQNSGQPGSLTSVRIRGVTSLTMNNEPLYVIDGVQVSGDGRNTSTGGRSVVSGPSTISGGGQTALSPLAALNPNDILSIDILKDASATAIFGSRGSNGVIIITTKKGRTGIGKLTYDGYYGVQQPSKYLDVMNLRQYATLQNEMAKVYGVEPRQEFSDISLLGNGTNWQKEIFRNAPMTSHSLAFSGGKDGVNYYVSAGYLDQQGIVIGSYFKRYSVRANIDGQVNSWLKVGTNVTASRTNENITVNDLKEGIVSLALQQAPDLAVYNMDGSWAGPLAGKDDGEGSENPVAKALSILNGVTRNKIMGNIYADINFSKAFTFHSEVSGDFNFGSNTVFKPTYKWGRYENKNATLYEGRSNSMFWSIRNYLTYNATFNQQHNITAMLGQEAMESSWEGISAMRQGFFTNNIYAIDAGDVAGASNGGYRGSGAQASYYGRLLYAFKDKYGLTATIRADGSSKYDQLAKKQWGYFPSFAASWKLFNEPFMKNVNQYVNNIRLKAGWGIVGNQDVPGFLYGSSLAVNPTGLGAGVSTVRIPNPNLQWESAMQTNLGIDFSLFKDKLNATVEFYNKTSKDFLYQLSLPVVITGGPDYNGGLSNPYVNLGKMNNKGYDITLNYRAIAKGNFTWNTTLTFSQYKNNVKELSATTTDITKTLNSGFLTFPLTRTVQGMPMGMFYGFKTVGIFNDQSKFATLPKQFGVDFGQGPGQNWLGDVQYEDVNGDGKIDEKDRTFIGSPHPKFTYGFMNSFSYKNFDLSVFVQGSYGNKILNLTRVSAGGLQRLYTNQFADVANFYTPENPNTNIPRPRRGDDNPNLFLSDRFLEDGSYLRIQTVNLGYNFSSDLLRKVRISRLKVYGSVQNLYTFTKYTGYDPEVGAYNGDALQLGIDNGRYPSPRTFTFGLNAEF</sequence>
<evidence type="ECO:0000256" key="10">
    <source>
        <dbReference type="SAM" id="SignalP"/>
    </source>
</evidence>
<dbReference type="NCBIfam" id="TIGR04057">
    <property type="entry name" value="SusC_RagA_signa"/>
    <property type="match status" value="1"/>
</dbReference>
<comment type="subcellular location">
    <subcellularLocation>
        <location evidence="1 8">Cell outer membrane</location>
        <topology evidence="1 8">Multi-pass membrane protein</topology>
    </subcellularLocation>
</comment>
<evidence type="ECO:0000256" key="5">
    <source>
        <dbReference type="ARBA" id="ARBA00023077"/>
    </source>
</evidence>
<dbReference type="InterPro" id="IPR039426">
    <property type="entry name" value="TonB-dep_rcpt-like"/>
</dbReference>
<dbReference type="InterPro" id="IPR023997">
    <property type="entry name" value="TonB-dep_OMP_SusC/RagA_CS"/>
</dbReference>
<dbReference type="InterPro" id="IPR008969">
    <property type="entry name" value="CarboxyPept-like_regulatory"/>
</dbReference>
<feature type="signal peptide" evidence="10">
    <location>
        <begin position="1"/>
        <end position="24"/>
    </location>
</feature>
<keyword evidence="2 8" id="KW-0813">Transport</keyword>
<comment type="caution">
    <text evidence="13">The sequence shown here is derived from an EMBL/GenBank/DDBJ whole genome shotgun (WGS) entry which is preliminary data.</text>
</comment>
<dbReference type="InterPro" id="IPR000531">
    <property type="entry name" value="Beta-barrel_TonB"/>
</dbReference>
<dbReference type="PROSITE" id="PS52016">
    <property type="entry name" value="TONB_DEPENDENT_REC_3"/>
    <property type="match status" value="1"/>
</dbReference>
<gene>
    <name evidence="13" type="ORF">LX64_01208</name>
</gene>
<dbReference type="SUPFAM" id="SSF56935">
    <property type="entry name" value="Porins"/>
    <property type="match status" value="1"/>
</dbReference>
<organism evidence="13 14">
    <name type="scientific">Chitinophaga skermanii</name>
    <dbReference type="NCBI Taxonomy" id="331697"/>
    <lineage>
        <taxon>Bacteria</taxon>
        <taxon>Pseudomonadati</taxon>
        <taxon>Bacteroidota</taxon>
        <taxon>Chitinophagia</taxon>
        <taxon>Chitinophagales</taxon>
        <taxon>Chitinophagaceae</taxon>
        <taxon>Chitinophaga</taxon>
    </lineage>
</organism>
<evidence type="ECO:0000313" key="14">
    <source>
        <dbReference type="Proteomes" id="UP000249547"/>
    </source>
</evidence>
<evidence type="ECO:0000259" key="12">
    <source>
        <dbReference type="Pfam" id="PF07715"/>
    </source>
</evidence>
<dbReference type="InterPro" id="IPR036942">
    <property type="entry name" value="Beta-barrel_TonB_sf"/>
</dbReference>
<accession>A0A327QX65</accession>
<keyword evidence="7 8" id="KW-0998">Cell outer membrane</keyword>
<dbReference type="AlphaFoldDB" id="A0A327QX65"/>
<evidence type="ECO:0000259" key="11">
    <source>
        <dbReference type="Pfam" id="PF00593"/>
    </source>
</evidence>
<name>A0A327QX65_9BACT</name>
<keyword evidence="14" id="KW-1185">Reference proteome</keyword>
<evidence type="ECO:0000256" key="1">
    <source>
        <dbReference type="ARBA" id="ARBA00004571"/>
    </source>
</evidence>
<protein>
    <submittedName>
        <fullName evidence="13">TonB-linked SusC/RagA family outer membrane protein</fullName>
    </submittedName>
</protein>